<reference evidence="10 11" key="1">
    <citation type="submission" date="2019-12" db="EMBL/GenBank/DDBJ databases">
        <authorList>
            <person name="Feng G."/>
            <person name="Zhu H."/>
        </authorList>
    </citation>
    <scope>NUCLEOTIDE SEQUENCE [LARGE SCALE GENOMIC DNA]</scope>
    <source>
        <strain evidence="10 11">FGD1</strain>
    </source>
</reference>
<keyword evidence="11" id="KW-1185">Reference proteome</keyword>
<feature type="domain" description="Cytochrome c" evidence="9">
    <location>
        <begin position="48"/>
        <end position="146"/>
    </location>
</feature>
<dbReference type="Gene3D" id="1.10.760.10">
    <property type="entry name" value="Cytochrome c-like domain"/>
    <property type="match status" value="1"/>
</dbReference>
<dbReference type="PROSITE" id="PS51007">
    <property type="entry name" value="CYTC"/>
    <property type="match status" value="1"/>
</dbReference>
<evidence type="ECO:0000256" key="3">
    <source>
        <dbReference type="ARBA" id="ARBA00022723"/>
    </source>
</evidence>
<dbReference type="Pfam" id="PF00034">
    <property type="entry name" value="Cytochrom_C"/>
    <property type="match status" value="1"/>
</dbReference>
<keyword evidence="2 6" id="KW-0349">Heme</keyword>
<keyword evidence="1" id="KW-0813">Transport</keyword>
<evidence type="ECO:0000313" key="11">
    <source>
        <dbReference type="Proteomes" id="UP000465810"/>
    </source>
</evidence>
<dbReference type="AlphaFoldDB" id="A0A7X4K514"/>
<dbReference type="PROSITE" id="PS51257">
    <property type="entry name" value="PROKAR_LIPOPROTEIN"/>
    <property type="match status" value="1"/>
</dbReference>
<keyword evidence="5 6" id="KW-0408">Iron</keyword>
<evidence type="ECO:0000256" key="1">
    <source>
        <dbReference type="ARBA" id="ARBA00022448"/>
    </source>
</evidence>
<keyword evidence="4" id="KW-0249">Electron transport</keyword>
<dbReference type="InterPro" id="IPR036909">
    <property type="entry name" value="Cyt_c-like_dom_sf"/>
</dbReference>
<evidence type="ECO:0000256" key="4">
    <source>
        <dbReference type="ARBA" id="ARBA00022982"/>
    </source>
</evidence>
<dbReference type="InterPro" id="IPR002327">
    <property type="entry name" value="Cyt_c_1A/1B"/>
</dbReference>
<keyword evidence="8" id="KW-0732">Signal</keyword>
<keyword evidence="3 6" id="KW-0479">Metal-binding</keyword>
<evidence type="ECO:0000256" key="6">
    <source>
        <dbReference type="PROSITE-ProRule" id="PRU00433"/>
    </source>
</evidence>
<dbReference type="InterPro" id="IPR009056">
    <property type="entry name" value="Cyt_c-like_dom"/>
</dbReference>
<evidence type="ECO:0000256" key="2">
    <source>
        <dbReference type="ARBA" id="ARBA00022617"/>
    </source>
</evidence>
<dbReference type="GO" id="GO:0020037">
    <property type="term" value="F:heme binding"/>
    <property type="evidence" value="ECO:0007669"/>
    <property type="project" value="InterPro"/>
</dbReference>
<sequence>MMTTRRALALPLAAILASCGGTKDEASTPAASGSPASPAVSAPATSAAITDPAPPAFMVCRSCHSTQASQNGIGPTLAGVVGAKAGSTPGYAFSPALRASGITWDRASLDTWLQGPMKMVPGTKMVLPVSDPQKRRAIIDYLETLKPQQARE</sequence>
<evidence type="ECO:0000256" key="8">
    <source>
        <dbReference type="SAM" id="SignalP"/>
    </source>
</evidence>
<dbReference type="RefSeq" id="WP_160984195.1">
    <property type="nucleotide sequence ID" value="NZ_WVTD01000001.1"/>
</dbReference>
<feature type="chain" id="PRO_5030893936" evidence="8">
    <location>
        <begin position="24"/>
        <end position="152"/>
    </location>
</feature>
<dbReference type="SUPFAM" id="SSF46626">
    <property type="entry name" value="Cytochrome c"/>
    <property type="match status" value="1"/>
</dbReference>
<accession>A0A7X4K514</accession>
<comment type="caution">
    <text evidence="10">The sequence shown here is derived from an EMBL/GenBank/DDBJ whole genome shotgun (WGS) entry which is preliminary data.</text>
</comment>
<dbReference type="PANTHER" id="PTHR11961">
    <property type="entry name" value="CYTOCHROME C"/>
    <property type="match status" value="1"/>
</dbReference>
<evidence type="ECO:0000256" key="7">
    <source>
        <dbReference type="SAM" id="MobiDB-lite"/>
    </source>
</evidence>
<feature type="compositionally biased region" description="Low complexity" evidence="7">
    <location>
        <begin position="27"/>
        <end position="47"/>
    </location>
</feature>
<dbReference type="GO" id="GO:0009055">
    <property type="term" value="F:electron transfer activity"/>
    <property type="evidence" value="ECO:0007669"/>
    <property type="project" value="InterPro"/>
</dbReference>
<feature type="region of interest" description="Disordered" evidence="7">
    <location>
        <begin position="24"/>
        <end position="47"/>
    </location>
</feature>
<dbReference type="PRINTS" id="PR00604">
    <property type="entry name" value="CYTCHRMECIAB"/>
</dbReference>
<proteinExistence type="predicted"/>
<dbReference type="GO" id="GO:0046872">
    <property type="term" value="F:metal ion binding"/>
    <property type="evidence" value="ECO:0007669"/>
    <property type="project" value="UniProtKB-KW"/>
</dbReference>
<evidence type="ECO:0000313" key="10">
    <source>
        <dbReference type="EMBL" id="MYL96471.1"/>
    </source>
</evidence>
<organism evidence="10 11">
    <name type="scientific">Novosphingobium silvae</name>
    <dbReference type="NCBI Taxonomy" id="2692619"/>
    <lineage>
        <taxon>Bacteria</taxon>
        <taxon>Pseudomonadati</taxon>
        <taxon>Pseudomonadota</taxon>
        <taxon>Alphaproteobacteria</taxon>
        <taxon>Sphingomonadales</taxon>
        <taxon>Sphingomonadaceae</taxon>
        <taxon>Novosphingobium</taxon>
    </lineage>
</organism>
<evidence type="ECO:0000259" key="9">
    <source>
        <dbReference type="PROSITE" id="PS51007"/>
    </source>
</evidence>
<dbReference type="Proteomes" id="UP000465810">
    <property type="component" value="Unassembled WGS sequence"/>
</dbReference>
<name>A0A7X4K514_9SPHN</name>
<feature type="signal peptide" evidence="8">
    <location>
        <begin position="1"/>
        <end position="23"/>
    </location>
</feature>
<gene>
    <name evidence="10" type="ORF">GR702_01610</name>
</gene>
<protein>
    <submittedName>
        <fullName evidence="10">C-type cytochrome</fullName>
    </submittedName>
</protein>
<dbReference type="EMBL" id="WVTD01000001">
    <property type="protein sequence ID" value="MYL96471.1"/>
    <property type="molecule type" value="Genomic_DNA"/>
</dbReference>
<evidence type="ECO:0000256" key="5">
    <source>
        <dbReference type="ARBA" id="ARBA00023004"/>
    </source>
</evidence>